<dbReference type="GO" id="GO:0016054">
    <property type="term" value="P:organic acid catabolic process"/>
    <property type="evidence" value="ECO:0007669"/>
    <property type="project" value="UniProtKB-ARBA"/>
</dbReference>
<dbReference type="PANTHER" id="PTHR43580">
    <property type="entry name" value="OXIDOREDUCTASE GLYR1-RELATED"/>
    <property type="match status" value="1"/>
</dbReference>
<organism evidence="6 7">
    <name type="scientific">Sphingomonas sanxanigenens DSM 19645 = NX02</name>
    <dbReference type="NCBI Taxonomy" id="1123269"/>
    <lineage>
        <taxon>Bacteria</taxon>
        <taxon>Pseudomonadati</taxon>
        <taxon>Pseudomonadota</taxon>
        <taxon>Alphaproteobacteria</taxon>
        <taxon>Sphingomonadales</taxon>
        <taxon>Sphingomonadaceae</taxon>
        <taxon>Sphingomonas</taxon>
    </lineage>
</organism>
<dbReference type="GO" id="GO:0016491">
    <property type="term" value="F:oxidoreductase activity"/>
    <property type="evidence" value="ECO:0007669"/>
    <property type="project" value="UniProtKB-KW"/>
</dbReference>
<dbReference type="SUPFAM" id="SSF51735">
    <property type="entry name" value="NAD(P)-binding Rossmann-fold domains"/>
    <property type="match status" value="1"/>
</dbReference>
<keyword evidence="7" id="KW-1185">Reference proteome</keyword>
<evidence type="ECO:0000313" key="7">
    <source>
        <dbReference type="Proteomes" id="UP000018851"/>
    </source>
</evidence>
<dbReference type="PIRSF" id="PIRSF000103">
    <property type="entry name" value="HIBADH"/>
    <property type="match status" value="1"/>
</dbReference>
<dbReference type="PROSITE" id="PS00895">
    <property type="entry name" value="3_HYDROXYISOBUT_DH"/>
    <property type="match status" value="1"/>
</dbReference>
<dbReference type="Pfam" id="PF03446">
    <property type="entry name" value="NAD_binding_2"/>
    <property type="match status" value="1"/>
</dbReference>
<dbReference type="InterPro" id="IPR006115">
    <property type="entry name" value="6PGDH_NADP-bd"/>
</dbReference>
<protein>
    <recommendedName>
        <fullName evidence="8">3-hydroxyisobutyrate dehydrogenase</fullName>
    </recommendedName>
</protein>
<dbReference type="InterPro" id="IPR036291">
    <property type="entry name" value="NAD(P)-bd_dom_sf"/>
</dbReference>
<dbReference type="KEGG" id="ssan:NX02_00990"/>
<feature type="domain" description="3-hydroxyisobutyrate dehydrogenase-like NAD-binding" evidence="5">
    <location>
        <begin position="167"/>
        <end position="286"/>
    </location>
</feature>
<dbReference type="Gene3D" id="1.10.1040.10">
    <property type="entry name" value="N-(1-d-carboxylethyl)-l-norvaline Dehydrogenase, domain 2"/>
    <property type="match status" value="1"/>
</dbReference>
<evidence type="ECO:0000256" key="2">
    <source>
        <dbReference type="ARBA" id="ARBA00023027"/>
    </source>
</evidence>
<evidence type="ECO:0000256" key="1">
    <source>
        <dbReference type="ARBA" id="ARBA00023002"/>
    </source>
</evidence>
<name>W0A204_9SPHN</name>
<dbReference type="InterPro" id="IPR013328">
    <property type="entry name" value="6PGD_dom2"/>
</dbReference>
<accession>W0A204</accession>
<dbReference type="Proteomes" id="UP000018851">
    <property type="component" value="Chromosome"/>
</dbReference>
<keyword evidence="1" id="KW-0560">Oxidoreductase</keyword>
<keyword evidence="2" id="KW-0520">NAD</keyword>
<dbReference type="EMBL" id="CP006644">
    <property type="protein sequence ID" value="AHE51964.1"/>
    <property type="molecule type" value="Genomic_DNA"/>
</dbReference>
<dbReference type="Gene3D" id="3.40.50.720">
    <property type="entry name" value="NAD(P)-binding Rossmann-like Domain"/>
    <property type="match status" value="1"/>
</dbReference>
<evidence type="ECO:0000313" key="6">
    <source>
        <dbReference type="EMBL" id="AHE51964.1"/>
    </source>
</evidence>
<dbReference type="PATRIC" id="fig|1123269.5.peg.198"/>
<dbReference type="eggNOG" id="COG2084">
    <property type="taxonomic scope" value="Bacteria"/>
</dbReference>
<evidence type="ECO:0000259" key="4">
    <source>
        <dbReference type="Pfam" id="PF03446"/>
    </source>
</evidence>
<feature type="domain" description="6-phosphogluconate dehydrogenase NADP-binding" evidence="4">
    <location>
        <begin position="5"/>
        <end position="164"/>
    </location>
</feature>
<sequence length="289" mass="29109">MAMTTVAVLGLGLMGSGMARRLLAAGFDVAVWNRSAAKTAPFADTPARVAGSPAEAAAGAAIVIAMLADDDVSRSVWAGEGGALAAMAPGAIAIESSTLTGEWIAELAAAAAARGVDLLEAPVTGSRDQAATGALRFLVGGEAAVLERARPALAAMGSTIVHLGPVGSGAVVKLANNFLCGVQVACLAEAVALFERRGLDAEQAVSILTEGAPGSPLVKAVSRRMLDRAYDPHFLPLLMAKDLGYAAQTMAAAGIETAIAPAARRRFIEAAAAGEGEKDMAAIVEPLRP</sequence>
<gene>
    <name evidence="6" type="ORF">NX02_00990</name>
</gene>
<dbReference type="GO" id="GO:0051287">
    <property type="term" value="F:NAD binding"/>
    <property type="evidence" value="ECO:0007669"/>
    <property type="project" value="InterPro"/>
</dbReference>
<dbReference type="InterPro" id="IPR002204">
    <property type="entry name" value="3-OH-isobutyrate_DH-rel_CS"/>
</dbReference>
<dbReference type="SUPFAM" id="SSF48179">
    <property type="entry name" value="6-phosphogluconate dehydrogenase C-terminal domain-like"/>
    <property type="match status" value="1"/>
</dbReference>
<dbReference type="HOGENOM" id="CLU_035117_0_3_5"/>
<evidence type="ECO:0000256" key="3">
    <source>
        <dbReference type="PIRSR" id="PIRSR000103-1"/>
    </source>
</evidence>
<dbReference type="Pfam" id="PF14833">
    <property type="entry name" value="NAD_binding_11"/>
    <property type="match status" value="1"/>
</dbReference>
<evidence type="ECO:0000259" key="5">
    <source>
        <dbReference type="Pfam" id="PF14833"/>
    </source>
</evidence>
<dbReference type="AlphaFoldDB" id="W0A204"/>
<dbReference type="InterPro" id="IPR008927">
    <property type="entry name" value="6-PGluconate_DH-like_C_sf"/>
</dbReference>
<dbReference type="InterPro" id="IPR015815">
    <property type="entry name" value="HIBADH-related"/>
</dbReference>
<reference evidence="6 7" key="1">
    <citation type="submission" date="2013-07" db="EMBL/GenBank/DDBJ databases">
        <title>Completed genome of Sphingomonas sanxanigenens NX02.</title>
        <authorList>
            <person name="Ma T."/>
            <person name="Huang H."/>
            <person name="Wu M."/>
            <person name="Li X."/>
            <person name="Li G."/>
        </authorList>
    </citation>
    <scope>NUCLEOTIDE SEQUENCE [LARGE SCALE GENOMIC DNA]</scope>
    <source>
        <strain evidence="6 7">NX02</strain>
    </source>
</reference>
<dbReference type="InterPro" id="IPR051265">
    <property type="entry name" value="HIBADH-related_NP60_sf"/>
</dbReference>
<dbReference type="STRING" id="1123269.NX02_00990"/>
<proteinExistence type="predicted"/>
<dbReference type="PANTHER" id="PTHR43580:SF2">
    <property type="entry name" value="CYTOKINE-LIKE NUCLEAR FACTOR N-PAC"/>
    <property type="match status" value="1"/>
</dbReference>
<evidence type="ECO:0008006" key="8">
    <source>
        <dbReference type="Google" id="ProtNLM"/>
    </source>
</evidence>
<dbReference type="OrthoDB" id="9812907at2"/>
<feature type="active site" evidence="3">
    <location>
        <position position="173"/>
    </location>
</feature>
<dbReference type="GO" id="GO:0050661">
    <property type="term" value="F:NADP binding"/>
    <property type="evidence" value="ECO:0007669"/>
    <property type="project" value="InterPro"/>
</dbReference>
<dbReference type="InterPro" id="IPR029154">
    <property type="entry name" value="HIBADH-like_NADP-bd"/>
</dbReference>